<protein>
    <submittedName>
        <fullName evidence="1">Uncharacterized protein</fullName>
    </submittedName>
</protein>
<organism evidence="1">
    <name type="scientific">Rhodopseudomonas palustris (strain BisB18)</name>
    <dbReference type="NCBI Taxonomy" id="316056"/>
    <lineage>
        <taxon>Bacteria</taxon>
        <taxon>Pseudomonadati</taxon>
        <taxon>Pseudomonadota</taxon>
        <taxon>Alphaproteobacteria</taxon>
        <taxon>Hyphomicrobiales</taxon>
        <taxon>Nitrobacteraceae</taxon>
        <taxon>Rhodopseudomonas</taxon>
    </lineage>
</organism>
<dbReference type="HOGENOM" id="CLU_136220_0_0_5"/>
<name>Q212Z5_RHOPB</name>
<evidence type="ECO:0000313" key="1">
    <source>
        <dbReference type="EMBL" id="ABD88541.1"/>
    </source>
</evidence>
<accession>Q212Z5</accession>
<dbReference type="eggNOG" id="ENOG50334J7">
    <property type="taxonomic scope" value="Bacteria"/>
</dbReference>
<dbReference type="RefSeq" id="WP_011473436.1">
    <property type="nucleotide sequence ID" value="NC_007925.1"/>
</dbReference>
<reference evidence="1" key="1">
    <citation type="submission" date="2006-03" db="EMBL/GenBank/DDBJ databases">
        <title>Complete sequence of Rhodopseudomonas palustris BisB18.</title>
        <authorList>
            <consortium name="US DOE Joint Genome Institute"/>
            <person name="Copeland A."/>
            <person name="Lucas S."/>
            <person name="Lapidus A."/>
            <person name="Barry K."/>
            <person name="Detter J.C."/>
            <person name="Glavina del Rio T."/>
            <person name="Hammon N."/>
            <person name="Israni S."/>
            <person name="Dalin E."/>
            <person name="Tice H."/>
            <person name="Pitluck S."/>
            <person name="Chain P."/>
            <person name="Malfatti S."/>
            <person name="Shin M."/>
            <person name="Vergez L."/>
            <person name="Schmutz J."/>
            <person name="Larimer F."/>
            <person name="Land M."/>
            <person name="Hauser L."/>
            <person name="Pelletier D.A."/>
            <person name="Kyrpides N."/>
            <person name="Anderson I."/>
            <person name="Oda Y."/>
            <person name="Harwood C.S."/>
            <person name="Richardson P."/>
        </authorList>
    </citation>
    <scope>NUCLEOTIDE SEQUENCE [LARGE SCALE GENOMIC DNA]</scope>
    <source>
        <strain evidence="1">BisB18</strain>
    </source>
</reference>
<sequence>MATAYRRATFLGGIAFTAVVLMGGMTTVSAQTSDGAAERREAIIIGGTKAVTTPYERCVEVEIGGQNALGCLNQKLRREVERVSPSFNLPPIDARSPDVRVGNANEAAIRQQYGSNYGRSIYPFRPPPPVYVMPRR</sequence>
<dbReference type="AlphaFoldDB" id="Q212Z5"/>
<dbReference type="KEGG" id="rpc:RPC_2996"/>
<proteinExistence type="predicted"/>
<dbReference type="EMBL" id="CP000301">
    <property type="protein sequence ID" value="ABD88541.1"/>
    <property type="molecule type" value="Genomic_DNA"/>
</dbReference>
<gene>
    <name evidence="1" type="ordered locus">RPC_2996</name>
</gene>